<dbReference type="Proteomes" id="UP000184462">
    <property type="component" value="Unassembled WGS sequence"/>
</dbReference>
<dbReference type="PANTHER" id="PTHR42743">
    <property type="entry name" value="AMINO-ACID AMINOTRANSFERASE"/>
    <property type="match status" value="1"/>
</dbReference>
<evidence type="ECO:0000313" key="6">
    <source>
        <dbReference type="EMBL" id="SHE37830.1"/>
    </source>
</evidence>
<dbReference type="GO" id="GO:0008696">
    <property type="term" value="F:4-amino-4-deoxychorismate lyase activity"/>
    <property type="evidence" value="ECO:0007669"/>
    <property type="project" value="TreeGrafter"/>
</dbReference>
<dbReference type="GO" id="GO:0005829">
    <property type="term" value="C:cytosol"/>
    <property type="evidence" value="ECO:0007669"/>
    <property type="project" value="TreeGrafter"/>
</dbReference>
<comment type="similarity">
    <text evidence="2 4">Belongs to the class-IV pyridoxal-phosphate-dependent aminotransferase family.</text>
</comment>
<dbReference type="PANTHER" id="PTHR42743:SF2">
    <property type="entry name" value="AMINODEOXYCHORISMATE LYASE"/>
    <property type="match status" value="1"/>
</dbReference>
<keyword evidence="6" id="KW-0808">Transferase</keyword>
<dbReference type="GO" id="GO:0008483">
    <property type="term" value="F:transaminase activity"/>
    <property type="evidence" value="ECO:0007669"/>
    <property type="project" value="UniProtKB-KW"/>
</dbReference>
<dbReference type="InterPro" id="IPR043131">
    <property type="entry name" value="BCAT-like_N"/>
</dbReference>
<name>A0A1M4T0D2_9FLAO</name>
<dbReference type="Gene3D" id="3.20.10.10">
    <property type="entry name" value="D-amino Acid Aminotransferase, subunit A, domain 2"/>
    <property type="match status" value="1"/>
</dbReference>
<dbReference type="PROSITE" id="PS00770">
    <property type="entry name" value="AA_TRANSFER_CLASS_4"/>
    <property type="match status" value="1"/>
</dbReference>
<comment type="cofactor">
    <cofactor evidence="1 5">
        <name>pyridoxal 5'-phosphate</name>
        <dbReference type="ChEBI" id="CHEBI:597326"/>
    </cofactor>
</comment>
<evidence type="ECO:0000256" key="3">
    <source>
        <dbReference type="ARBA" id="ARBA00022898"/>
    </source>
</evidence>
<dbReference type="InterPro" id="IPR050571">
    <property type="entry name" value="Class-IV_PLP-Dep_Aminotrnsfr"/>
</dbReference>
<dbReference type="RefSeq" id="WP_073191356.1">
    <property type="nucleotide sequence ID" value="NZ_FQTW01000001.1"/>
</dbReference>
<keyword evidence="3 5" id="KW-0663">Pyridoxal phosphate</keyword>
<dbReference type="AlphaFoldDB" id="A0A1M4T0D2"/>
<evidence type="ECO:0000256" key="2">
    <source>
        <dbReference type="ARBA" id="ARBA00009320"/>
    </source>
</evidence>
<dbReference type="InterPro" id="IPR043132">
    <property type="entry name" value="BCAT-like_C"/>
</dbReference>
<protein>
    <submittedName>
        <fullName evidence="6">Branched-chain amino acid aminotransferase</fullName>
    </submittedName>
</protein>
<dbReference type="EMBL" id="FQTW01000001">
    <property type="protein sequence ID" value="SHE37830.1"/>
    <property type="molecule type" value="Genomic_DNA"/>
</dbReference>
<dbReference type="GO" id="GO:0008153">
    <property type="term" value="P:4-aminobenzoate biosynthetic process"/>
    <property type="evidence" value="ECO:0007669"/>
    <property type="project" value="TreeGrafter"/>
</dbReference>
<organism evidence="6 7">
    <name type="scientific">Psychroflexus salarius</name>
    <dbReference type="NCBI Taxonomy" id="1155689"/>
    <lineage>
        <taxon>Bacteria</taxon>
        <taxon>Pseudomonadati</taxon>
        <taxon>Bacteroidota</taxon>
        <taxon>Flavobacteriia</taxon>
        <taxon>Flavobacteriales</taxon>
        <taxon>Flavobacteriaceae</taxon>
        <taxon>Psychroflexus</taxon>
    </lineage>
</organism>
<evidence type="ECO:0000256" key="4">
    <source>
        <dbReference type="RuleBase" id="RU004106"/>
    </source>
</evidence>
<accession>A0A1M4T0D2</accession>
<evidence type="ECO:0000313" key="7">
    <source>
        <dbReference type="Proteomes" id="UP000184462"/>
    </source>
</evidence>
<evidence type="ECO:0000256" key="1">
    <source>
        <dbReference type="ARBA" id="ARBA00001933"/>
    </source>
</evidence>
<dbReference type="InterPro" id="IPR036038">
    <property type="entry name" value="Aminotransferase-like"/>
</dbReference>
<dbReference type="InterPro" id="IPR018300">
    <property type="entry name" value="Aminotrans_IV_CS"/>
</dbReference>
<dbReference type="Pfam" id="PF01063">
    <property type="entry name" value="Aminotran_4"/>
    <property type="match status" value="1"/>
</dbReference>
<keyword evidence="6" id="KW-0032">Aminotransferase</keyword>
<reference evidence="6 7" key="1">
    <citation type="submission" date="2016-11" db="EMBL/GenBank/DDBJ databases">
        <authorList>
            <person name="Jaros S."/>
            <person name="Januszkiewicz K."/>
            <person name="Wedrychowicz H."/>
        </authorList>
    </citation>
    <scope>NUCLEOTIDE SEQUENCE [LARGE SCALE GENOMIC DNA]</scope>
    <source>
        <strain evidence="6 7">DSM 25661</strain>
    </source>
</reference>
<proteinExistence type="inferred from homology"/>
<sequence>MINFNGNLVENVPITTKNRGLNYGDALFETIRVINNSIMFWEAHYFRLMSSMRMLRMEIPMSFSPEKLENQIKDTIKANNLTSSPVKVKLLVYRKDGGLYLPKSREVDVVISVEAIENAFFVHNTENYVVDLFKDHFVLAGMLSTLKTTNKVTQVLASIFAEENSFDNCILLNEKKSVVEFTNGNLFLVKGNIIKTPPLSDGCLKGIIRGELIKMLKKLDDYTLEETSISPFELQKADELFLTNSIVGIKSINQYRKKTYSTTLAKQFIGKLNAQARLAE</sequence>
<dbReference type="Gene3D" id="3.30.470.10">
    <property type="match status" value="1"/>
</dbReference>
<dbReference type="CDD" id="cd00449">
    <property type="entry name" value="PLPDE_IV"/>
    <property type="match status" value="1"/>
</dbReference>
<keyword evidence="7" id="KW-1185">Reference proteome</keyword>
<dbReference type="OrthoDB" id="9805628at2"/>
<evidence type="ECO:0000256" key="5">
    <source>
        <dbReference type="RuleBase" id="RU004516"/>
    </source>
</evidence>
<gene>
    <name evidence="6" type="ORF">SAMN05444278_101420</name>
</gene>
<dbReference type="STRING" id="1155689.SAMN05444278_101420"/>
<dbReference type="SUPFAM" id="SSF56752">
    <property type="entry name" value="D-aminoacid aminotransferase-like PLP-dependent enzymes"/>
    <property type="match status" value="1"/>
</dbReference>
<dbReference type="InterPro" id="IPR001544">
    <property type="entry name" value="Aminotrans_IV"/>
</dbReference>